<protein>
    <recommendedName>
        <fullName evidence="8">Cytochrome P450</fullName>
    </recommendedName>
</protein>
<dbReference type="InterPro" id="IPR001128">
    <property type="entry name" value="Cyt_P450"/>
</dbReference>
<gene>
    <name evidence="6" type="ORF">PHACADRAFT_262822</name>
</gene>
<keyword evidence="5" id="KW-0408">Iron</keyword>
<dbReference type="GO" id="GO:0016705">
    <property type="term" value="F:oxidoreductase activity, acting on paired donors, with incorporation or reduction of molecular oxygen"/>
    <property type="evidence" value="ECO:0007669"/>
    <property type="project" value="InterPro"/>
</dbReference>
<organism evidence="6 7">
    <name type="scientific">Phanerochaete carnosa (strain HHB-10118-sp)</name>
    <name type="common">White-rot fungus</name>
    <name type="synonym">Peniophora carnosa</name>
    <dbReference type="NCBI Taxonomy" id="650164"/>
    <lineage>
        <taxon>Eukaryota</taxon>
        <taxon>Fungi</taxon>
        <taxon>Dikarya</taxon>
        <taxon>Basidiomycota</taxon>
        <taxon>Agaricomycotina</taxon>
        <taxon>Agaricomycetes</taxon>
        <taxon>Polyporales</taxon>
        <taxon>Phanerochaetaceae</taxon>
        <taxon>Phanerochaete</taxon>
    </lineage>
</organism>
<keyword evidence="4" id="KW-0560">Oxidoreductase</keyword>
<evidence type="ECO:0000256" key="1">
    <source>
        <dbReference type="ARBA" id="ARBA00001971"/>
    </source>
</evidence>
<dbReference type="PANTHER" id="PTHR46206">
    <property type="entry name" value="CYTOCHROME P450"/>
    <property type="match status" value="1"/>
</dbReference>
<keyword evidence="7" id="KW-1185">Reference proteome</keyword>
<dbReference type="HOGENOM" id="CLU_022195_4_0_1"/>
<dbReference type="InParanoid" id="K5UMK9"/>
<evidence type="ECO:0000256" key="2">
    <source>
        <dbReference type="ARBA" id="ARBA00010617"/>
    </source>
</evidence>
<dbReference type="Gene3D" id="1.10.630.10">
    <property type="entry name" value="Cytochrome P450"/>
    <property type="match status" value="1"/>
</dbReference>
<dbReference type="Pfam" id="PF00067">
    <property type="entry name" value="p450"/>
    <property type="match status" value="1"/>
</dbReference>
<reference evidence="6 7" key="1">
    <citation type="journal article" date="2012" name="BMC Genomics">
        <title>Comparative genomics of the white-rot fungi, Phanerochaete carnosa and P. chrysosporium, to elucidate the genetic basis of the distinct wood types they colonize.</title>
        <authorList>
            <person name="Suzuki H."/>
            <person name="MacDonald J."/>
            <person name="Syed K."/>
            <person name="Salamov A."/>
            <person name="Hori C."/>
            <person name="Aerts A."/>
            <person name="Henrissat B."/>
            <person name="Wiebenga A."/>
            <person name="vanKuyk P.A."/>
            <person name="Barry K."/>
            <person name="Lindquist E."/>
            <person name="LaButti K."/>
            <person name="Lapidus A."/>
            <person name="Lucas S."/>
            <person name="Coutinho P."/>
            <person name="Gong Y."/>
            <person name="Samejima M."/>
            <person name="Mahadevan R."/>
            <person name="Abou-Zaid M."/>
            <person name="de Vries R.P."/>
            <person name="Igarashi K."/>
            <person name="Yadav J.S."/>
            <person name="Grigoriev I.V."/>
            <person name="Master E.R."/>
        </authorList>
    </citation>
    <scope>NUCLEOTIDE SEQUENCE [LARGE SCALE GENOMIC DNA]</scope>
    <source>
        <strain evidence="6 7">HHB-10118-sp</strain>
    </source>
</reference>
<evidence type="ECO:0008006" key="8">
    <source>
        <dbReference type="Google" id="ProtNLM"/>
    </source>
</evidence>
<dbReference type="InterPro" id="IPR036396">
    <property type="entry name" value="Cyt_P450_sf"/>
</dbReference>
<evidence type="ECO:0000313" key="6">
    <source>
        <dbReference type="EMBL" id="EKM50926.1"/>
    </source>
</evidence>
<dbReference type="GO" id="GO:0020037">
    <property type="term" value="F:heme binding"/>
    <property type="evidence" value="ECO:0007669"/>
    <property type="project" value="InterPro"/>
</dbReference>
<dbReference type="GO" id="GO:0004497">
    <property type="term" value="F:monooxygenase activity"/>
    <property type="evidence" value="ECO:0007669"/>
    <property type="project" value="InterPro"/>
</dbReference>
<dbReference type="RefSeq" id="XP_007400093.1">
    <property type="nucleotide sequence ID" value="XM_007400031.1"/>
</dbReference>
<dbReference type="Proteomes" id="UP000008370">
    <property type="component" value="Unassembled WGS sequence"/>
</dbReference>
<dbReference type="GeneID" id="18918387"/>
<dbReference type="SUPFAM" id="SSF48264">
    <property type="entry name" value="Cytochrome P450"/>
    <property type="match status" value="1"/>
</dbReference>
<keyword evidence="3" id="KW-0479">Metal-binding</keyword>
<proteinExistence type="inferred from homology"/>
<comment type="similarity">
    <text evidence="2">Belongs to the cytochrome P450 family.</text>
</comment>
<comment type="cofactor">
    <cofactor evidence="1">
        <name>heme</name>
        <dbReference type="ChEBI" id="CHEBI:30413"/>
    </cofactor>
</comment>
<dbReference type="GO" id="GO:0005506">
    <property type="term" value="F:iron ion binding"/>
    <property type="evidence" value="ECO:0007669"/>
    <property type="project" value="InterPro"/>
</dbReference>
<dbReference type="AlphaFoldDB" id="K5UMK9"/>
<sequence length="161" mass="18541">MNVDRMCALLSSTINERRSMMEQYGDDWPDKPNDLLQWLMEAAEGIEREPRALAARVLAVCFAAIHTFSMSFTHALYHLAAHPEYTKPLREEVEAIVAEYGWSKDSLQKMHKVDSFLKECQRLDSLISFLIERKALKDFTFFDGTFIPKGSHVSTSRVMVH</sequence>
<evidence type="ECO:0000313" key="7">
    <source>
        <dbReference type="Proteomes" id="UP000008370"/>
    </source>
</evidence>
<name>K5UMK9_PHACS</name>
<evidence type="ECO:0000256" key="3">
    <source>
        <dbReference type="ARBA" id="ARBA00022723"/>
    </source>
</evidence>
<dbReference type="KEGG" id="pco:PHACADRAFT_262822"/>
<evidence type="ECO:0000256" key="4">
    <source>
        <dbReference type="ARBA" id="ARBA00023002"/>
    </source>
</evidence>
<accession>K5UMK9</accession>
<evidence type="ECO:0000256" key="5">
    <source>
        <dbReference type="ARBA" id="ARBA00023004"/>
    </source>
</evidence>
<dbReference type="OrthoDB" id="1844152at2759"/>
<dbReference type="EMBL" id="JH930477">
    <property type="protein sequence ID" value="EKM50926.1"/>
    <property type="molecule type" value="Genomic_DNA"/>
</dbReference>